<dbReference type="GO" id="GO:0000324">
    <property type="term" value="C:fungal-type vacuole"/>
    <property type="evidence" value="ECO:0007669"/>
    <property type="project" value="TreeGrafter"/>
</dbReference>
<evidence type="ECO:0008006" key="8">
    <source>
        <dbReference type="Google" id="ProtNLM"/>
    </source>
</evidence>
<evidence type="ECO:0000256" key="5">
    <source>
        <dbReference type="SAM" id="Phobius"/>
    </source>
</evidence>
<feature type="transmembrane region" description="Helical" evidence="5">
    <location>
        <begin position="153"/>
        <end position="176"/>
    </location>
</feature>
<feature type="transmembrane region" description="Helical" evidence="5">
    <location>
        <begin position="105"/>
        <end position="132"/>
    </location>
</feature>
<protein>
    <recommendedName>
        <fullName evidence="8">Parasitic phase-specific protein PSP-1</fullName>
    </recommendedName>
</protein>
<dbReference type="AlphaFoldDB" id="A0A9W9LQD3"/>
<evidence type="ECO:0000256" key="1">
    <source>
        <dbReference type="ARBA" id="ARBA00004141"/>
    </source>
</evidence>
<evidence type="ECO:0000256" key="4">
    <source>
        <dbReference type="ARBA" id="ARBA00023136"/>
    </source>
</evidence>
<reference evidence="6" key="2">
    <citation type="journal article" date="2023" name="IMA Fungus">
        <title>Comparative genomic study of the Penicillium genus elucidates a diverse pangenome and 15 lateral gene transfer events.</title>
        <authorList>
            <person name="Petersen C."/>
            <person name="Sorensen T."/>
            <person name="Nielsen M.R."/>
            <person name="Sondergaard T.E."/>
            <person name="Sorensen J.L."/>
            <person name="Fitzpatrick D.A."/>
            <person name="Frisvad J.C."/>
            <person name="Nielsen K.L."/>
        </authorList>
    </citation>
    <scope>NUCLEOTIDE SEQUENCE</scope>
    <source>
        <strain evidence="6">IBT 21917</strain>
    </source>
</reference>
<evidence type="ECO:0000313" key="7">
    <source>
        <dbReference type="Proteomes" id="UP001146351"/>
    </source>
</evidence>
<keyword evidence="4 5" id="KW-0472">Membrane</keyword>
<evidence type="ECO:0000256" key="2">
    <source>
        <dbReference type="ARBA" id="ARBA00022692"/>
    </source>
</evidence>
<keyword evidence="3 5" id="KW-1133">Transmembrane helix</keyword>
<feature type="transmembrane region" description="Helical" evidence="5">
    <location>
        <begin position="31"/>
        <end position="55"/>
    </location>
</feature>
<keyword evidence="7" id="KW-1185">Reference proteome</keyword>
<keyword evidence="2 5" id="KW-0812">Transmembrane</keyword>
<evidence type="ECO:0000313" key="6">
    <source>
        <dbReference type="EMBL" id="KAJ5172209.1"/>
    </source>
</evidence>
<dbReference type="Pfam" id="PF04479">
    <property type="entry name" value="RTA1"/>
    <property type="match status" value="1"/>
</dbReference>
<evidence type="ECO:0000256" key="3">
    <source>
        <dbReference type="ARBA" id="ARBA00022989"/>
    </source>
</evidence>
<gene>
    <name evidence="6" type="ORF">N7492_004802</name>
</gene>
<dbReference type="GO" id="GO:0005886">
    <property type="term" value="C:plasma membrane"/>
    <property type="evidence" value="ECO:0007669"/>
    <property type="project" value="TreeGrafter"/>
</dbReference>
<dbReference type="OrthoDB" id="4521223at2759"/>
<dbReference type="PANTHER" id="PTHR31465:SF8">
    <property type="entry name" value="DOMAIN PROTEIN, PUTATIVE (AFU_ORTHOLOGUE AFUA_6G14140)-RELATED"/>
    <property type="match status" value="1"/>
</dbReference>
<organism evidence="6 7">
    <name type="scientific">Penicillium capsulatum</name>
    <dbReference type="NCBI Taxonomy" id="69766"/>
    <lineage>
        <taxon>Eukaryota</taxon>
        <taxon>Fungi</taxon>
        <taxon>Dikarya</taxon>
        <taxon>Ascomycota</taxon>
        <taxon>Pezizomycotina</taxon>
        <taxon>Eurotiomycetes</taxon>
        <taxon>Eurotiomycetidae</taxon>
        <taxon>Eurotiales</taxon>
        <taxon>Aspergillaceae</taxon>
        <taxon>Penicillium</taxon>
    </lineage>
</organism>
<name>A0A9W9LQD3_9EURO</name>
<dbReference type="PANTHER" id="PTHR31465">
    <property type="entry name" value="PROTEIN RTA1-RELATED"/>
    <property type="match status" value="1"/>
</dbReference>
<comment type="caution">
    <text evidence="6">The sequence shown here is derived from an EMBL/GenBank/DDBJ whole genome shotgun (WGS) entry which is preliminary data.</text>
</comment>
<accession>A0A9W9LQD3</accession>
<sequence length="200" mass="22087">MSGRSTCTFVSLESPVEATTYGYRPNLSAEVLFAVIFELGGIYYLSLKQIVLFLGPESSRLPPHLYPWIFVGRDNGSILLQAAGGGVASSADETNPALRDTGTNIMIAGIASQVVTMTFCGLLGIGFAWRVFREARVEDIIEDENITRKETRRFHIFCVGEVFAYATILIRCIYRIPEMAGGWGNPSMRKEVDFLVLDGM</sequence>
<comment type="subcellular location">
    <subcellularLocation>
        <location evidence="1">Membrane</location>
        <topology evidence="1">Multi-pass membrane protein</topology>
    </subcellularLocation>
</comment>
<dbReference type="Proteomes" id="UP001146351">
    <property type="component" value="Unassembled WGS sequence"/>
</dbReference>
<proteinExistence type="predicted"/>
<reference evidence="6" key="1">
    <citation type="submission" date="2022-11" db="EMBL/GenBank/DDBJ databases">
        <authorList>
            <person name="Petersen C."/>
        </authorList>
    </citation>
    <scope>NUCLEOTIDE SEQUENCE</scope>
    <source>
        <strain evidence="6">IBT 21917</strain>
    </source>
</reference>
<dbReference type="InterPro" id="IPR007568">
    <property type="entry name" value="RTA1"/>
</dbReference>
<dbReference type="EMBL" id="JAPQKO010000003">
    <property type="protein sequence ID" value="KAJ5172209.1"/>
    <property type="molecule type" value="Genomic_DNA"/>
</dbReference>